<dbReference type="OrthoDB" id="8732661at2"/>
<comment type="cofactor">
    <cofactor evidence="1">
        <name>thiamine diphosphate</name>
        <dbReference type="ChEBI" id="CHEBI:58937"/>
    </cofactor>
</comment>
<reference evidence="5 6" key="1">
    <citation type="submission" date="2019-04" db="EMBL/GenBank/DDBJ databases">
        <title>Streptomyces oryziradicis sp. nov., a novel actinomycete isolated from rhizosphere soil of rice (Oryza sativa L.).</title>
        <authorList>
            <person name="Li C."/>
        </authorList>
    </citation>
    <scope>NUCLEOTIDE SEQUENCE [LARGE SCALE GENOMIC DNA]</scope>
    <source>
        <strain evidence="5 6">NEAU-C40</strain>
    </source>
</reference>
<organism evidence="5 6">
    <name type="scientific">Actinacidiphila oryziradicis</name>
    <dbReference type="NCBI Taxonomy" id="2571141"/>
    <lineage>
        <taxon>Bacteria</taxon>
        <taxon>Bacillati</taxon>
        <taxon>Actinomycetota</taxon>
        <taxon>Actinomycetes</taxon>
        <taxon>Kitasatosporales</taxon>
        <taxon>Streptomycetaceae</taxon>
        <taxon>Actinacidiphila</taxon>
    </lineage>
</organism>
<dbReference type="SUPFAM" id="SSF52518">
    <property type="entry name" value="Thiamin diphosphate-binding fold (THDP-binding)"/>
    <property type="match status" value="1"/>
</dbReference>
<dbReference type="AlphaFoldDB" id="A0A4U0SJC2"/>
<keyword evidence="3" id="KW-0786">Thiamine pyrophosphate</keyword>
<dbReference type="Pfam" id="PF00456">
    <property type="entry name" value="Transketolase_N"/>
    <property type="match status" value="1"/>
</dbReference>
<evidence type="ECO:0000259" key="4">
    <source>
        <dbReference type="Pfam" id="PF00456"/>
    </source>
</evidence>
<keyword evidence="6" id="KW-1185">Reference proteome</keyword>
<dbReference type="InterPro" id="IPR029061">
    <property type="entry name" value="THDP-binding"/>
</dbReference>
<dbReference type="PANTHER" id="PTHR47514">
    <property type="entry name" value="TRANSKETOLASE N-TERMINAL SECTION-RELATED"/>
    <property type="match status" value="1"/>
</dbReference>
<accession>A0A4U0SJC2</accession>
<evidence type="ECO:0000313" key="6">
    <source>
        <dbReference type="Proteomes" id="UP000305778"/>
    </source>
</evidence>
<dbReference type="PANTHER" id="PTHR47514:SF1">
    <property type="entry name" value="TRANSKETOLASE N-TERMINAL SECTION-RELATED"/>
    <property type="match status" value="1"/>
</dbReference>
<sequence length="250" mass="25915">MIAPQGFGYLGQALSSAEQVAAVFGLARPGLDRLVCSPGHYIIGPFAAAVELGLLEESALGRYGQDGSDIEAIGTESSPVVDYTCGSLGQGLSAAIGLALGDRLNGSQARTYALLSDGELQEGQVWEAALFGAHHRLDAVTVLLDANNSQVDGPVDTITTLDPIAAKWQSFGWHVLEVDGHDAGAVCAALTGAAAVRDRPSVIVCRTSTVHGLDCLPADADGHFIKLPPDLAEAALAELNDRLKPESPHV</sequence>
<evidence type="ECO:0000313" key="5">
    <source>
        <dbReference type="EMBL" id="TKA08151.1"/>
    </source>
</evidence>
<dbReference type="Proteomes" id="UP000305778">
    <property type="component" value="Unassembled WGS sequence"/>
</dbReference>
<evidence type="ECO:0000256" key="3">
    <source>
        <dbReference type="ARBA" id="ARBA00023052"/>
    </source>
</evidence>
<dbReference type="InterPro" id="IPR005474">
    <property type="entry name" value="Transketolase_N"/>
</dbReference>
<proteinExistence type="inferred from homology"/>
<dbReference type="Gene3D" id="3.40.50.970">
    <property type="match status" value="1"/>
</dbReference>
<name>A0A4U0SJC2_9ACTN</name>
<comment type="similarity">
    <text evidence="2">Belongs to the transketolase family.</text>
</comment>
<gene>
    <name evidence="5" type="ORF">FCI23_30005</name>
</gene>
<protein>
    <submittedName>
        <fullName evidence="5">Transketolase</fullName>
    </submittedName>
</protein>
<evidence type="ECO:0000256" key="1">
    <source>
        <dbReference type="ARBA" id="ARBA00001964"/>
    </source>
</evidence>
<dbReference type="GO" id="GO:0000287">
    <property type="term" value="F:magnesium ion binding"/>
    <property type="evidence" value="ECO:0007669"/>
    <property type="project" value="UniProtKB-ARBA"/>
</dbReference>
<dbReference type="EMBL" id="SUMC01000034">
    <property type="protein sequence ID" value="TKA08151.1"/>
    <property type="molecule type" value="Genomic_DNA"/>
</dbReference>
<comment type="caution">
    <text evidence="5">The sequence shown here is derived from an EMBL/GenBank/DDBJ whole genome shotgun (WGS) entry which is preliminary data.</text>
</comment>
<feature type="domain" description="Transketolase N-terminal" evidence="4">
    <location>
        <begin position="32"/>
        <end position="211"/>
    </location>
</feature>
<evidence type="ECO:0000256" key="2">
    <source>
        <dbReference type="ARBA" id="ARBA00007131"/>
    </source>
</evidence>